<keyword evidence="7" id="KW-1133">Transmembrane helix</keyword>
<keyword evidence="2" id="KW-0332">GMP biosynthesis</keyword>
<dbReference type="InterPro" id="IPR005990">
    <property type="entry name" value="IMP_DH"/>
</dbReference>
<dbReference type="SMART" id="SM01240">
    <property type="entry name" value="IMPDH"/>
    <property type="match status" value="1"/>
</dbReference>
<sequence length="402" mass="42380">MVLGHEIFKGDKNAKAGTVVPIAFPVIAGSGTLTTVMSLKANYDNIVILAGILINLVVIYAALKSLKLVERALGEAGLLALTKRYGIKIPLVASCMDTVCESEMAIALAEMGGVGCIHRFMSIEHQAEDVKATADAFAQLNLSSIWKLEESNFTIKQIPLIAAVGANGDYLERAIELVKTGANIILIDVAHGHHENVKQALQTLRSTLPTHVDFIAGNIASAKAAKDLEDWGADCLRTGVGGGSLCTTRLKTGFGVPNVTCLQEVIATTSIPVMADGGIRTSGDIAKALALGSSSVMLGSLIAGTKEAPGQIIEKTGGLYKRYRGAASLETKSVHGQERRNVEGESTVIPFKGGVKFVVESLLDGVRSALSYGGANNLKEFKPEYVQVTNAGLAEARPHLIF</sequence>
<dbReference type="EC" id="1.1.1.205" evidence="4"/>
<dbReference type="GO" id="GO:0006177">
    <property type="term" value="P:GMP biosynthetic process"/>
    <property type="evidence" value="ECO:0007669"/>
    <property type="project" value="UniProtKB-KW"/>
</dbReference>
<reference evidence="9" key="1">
    <citation type="submission" date="2021-02" db="EMBL/GenBank/DDBJ databases">
        <authorList>
            <person name="Nowell W R."/>
        </authorList>
    </citation>
    <scope>NUCLEOTIDE SEQUENCE</scope>
</reference>
<dbReference type="InterPro" id="IPR001093">
    <property type="entry name" value="IMP_DH_GMPRt"/>
</dbReference>
<dbReference type="PANTHER" id="PTHR11911:SF111">
    <property type="entry name" value="INOSINE-5'-MONOPHOSPHATE DEHYDROGENASE"/>
    <property type="match status" value="1"/>
</dbReference>
<dbReference type="GO" id="GO:0003938">
    <property type="term" value="F:IMP dehydrogenase activity"/>
    <property type="evidence" value="ECO:0007669"/>
    <property type="project" value="UniProtKB-EC"/>
</dbReference>
<evidence type="ECO:0000256" key="1">
    <source>
        <dbReference type="ARBA" id="ARBA00005502"/>
    </source>
</evidence>
<comment type="catalytic activity">
    <reaction evidence="6">
        <text>IMP + NAD(+) + H2O = XMP + NADH + H(+)</text>
        <dbReference type="Rhea" id="RHEA:11708"/>
        <dbReference type="ChEBI" id="CHEBI:15377"/>
        <dbReference type="ChEBI" id="CHEBI:15378"/>
        <dbReference type="ChEBI" id="CHEBI:57464"/>
        <dbReference type="ChEBI" id="CHEBI:57540"/>
        <dbReference type="ChEBI" id="CHEBI:57945"/>
        <dbReference type="ChEBI" id="CHEBI:58053"/>
        <dbReference type="EC" id="1.1.1.205"/>
    </reaction>
</comment>
<protein>
    <recommendedName>
        <fullName evidence="4">IMP dehydrogenase</fullName>
        <ecNumber evidence="4">1.1.1.205</ecNumber>
    </recommendedName>
</protein>
<name>A0A813WEB7_9BILA</name>
<dbReference type="InterPro" id="IPR013785">
    <property type="entry name" value="Aldolase_TIM"/>
</dbReference>
<dbReference type="Pfam" id="PF00478">
    <property type="entry name" value="IMPDH"/>
    <property type="match status" value="1"/>
</dbReference>
<dbReference type="AlphaFoldDB" id="A0A813WEB7"/>
<gene>
    <name evidence="9" type="ORF">PYM288_LOCUS7506</name>
</gene>
<dbReference type="Proteomes" id="UP000663854">
    <property type="component" value="Unassembled WGS sequence"/>
</dbReference>
<feature type="transmembrane region" description="Helical" evidence="7">
    <location>
        <begin position="46"/>
        <end position="63"/>
    </location>
</feature>
<dbReference type="CDD" id="cd00381">
    <property type="entry name" value="IMPDH"/>
    <property type="match status" value="1"/>
</dbReference>
<keyword evidence="2" id="KW-0658">Purine biosynthesis</keyword>
<dbReference type="SUPFAM" id="SSF51412">
    <property type="entry name" value="Inosine monophosphate dehydrogenase (IMPDH)"/>
    <property type="match status" value="1"/>
</dbReference>
<dbReference type="GO" id="GO:0006183">
    <property type="term" value="P:GTP biosynthetic process"/>
    <property type="evidence" value="ECO:0007669"/>
    <property type="project" value="TreeGrafter"/>
</dbReference>
<evidence type="ECO:0000256" key="5">
    <source>
        <dbReference type="ARBA" id="ARBA00046101"/>
    </source>
</evidence>
<evidence type="ECO:0000256" key="7">
    <source>
        <dbReference type="SAM" id="Phobius"/>
    </source>
</evidence>
<dbReference type="EMBL" id="CAJNOH010000092">
    <property type="protein sequence ID" value="CAF0859984.1"/>
    <property type="molecule type" value="Genomic_DNA"/>
</dbReference>
<comment type="similarity">
    <text evidence="1">Belongs to the IMPDH/GMPR family.</text>
</comment>
<evidence type="ECO:0000256" key="2">
    <source>
        <dbReference type="ARBA" id="ARBA00022749"/>
    </source>
</evidence>
<accession>A0A813WEB7</accession>
<evidence type="ECO:0000313" key="9">
    <source>
        <dbReference type="EMBL" id="CAF0859984.1"/>
    </source>
</evidence>
<evidence type="ECO:0000256" key="3">
    <source>
        <dbReference type="ARBA" id="ARBA00024330"/>
    </source>
</evidence>
<organism evidence="9 10">
    <name type="scientific">Rotaria sordida</name>
    <dbReference type="NCBI Taxonomy" id="392033"/>
    <lineage>
        <taxon>Eukaryota</taxon>
        <taxon>Metazoa</taxon>
        <taxon>Spiralia</taxon>
        <taxon>Gnathifera</taxon>
        <taxon>Rotifera</taxon>
        <taxon>Eurotatoria</taxon>
        <taxon>Bdelloidea</taxon>
        <taxon>Philodinida</taxon>
        <taxon>Philodinidae</taxon>
        <taxon>Rotaria</taxon>
    </lineage>
</organism>
<keyword evidence="7" id="KW-0812">Transmembrane</keyword>
<comment type="function">
    <text evidence="5">Catalyzes the conversion of inosine 5'-phosphate (IMP) to xanthosine 5'-phosphate (XMP), the first committed and rate-limiting step in the de novo synthesis of guanine nucleotides, and therefore plays an important role in the regulation of cell growth. Could also have a single-stranded nucleic acid-binding activity and could play a role in RNA and/or DNA metabolism. It may also have a role in the development of malignancy and the growth progression of some tumors.</text>
</comment>
<comment type="caution">
    <text evidence="9">The sequence shown here is derived from an EMBL/GenBank/DDBJ whole genome shotgun (WGS) entry which is preliminary data.</text>
</comment>
<comment type="pathway">
    <text evidence="3">Purine metabolism; XMP biosynthesis via de novo pathway; XMP from IMP: step 1/1.</text>
</comment>
<dbReference type="GO" id="GO:0005886">
    <property type="term" value="C:plasma membrane"/>
    <property type="evidence" value="ECO:0007669"/>
    <property type="project" value="UniProtKB-SubCell"/>
</dbReference>
<evidence type="ECO:0000259" key="8">
    <source>
        <dbReference type="Pfam" id="PF00478"/>
    </source>
</evidence>
<dbReference type="PANTHER" id="PTHR11911">
    <property type="entry name" value="INOSINE-5-MONOPHOSPHATE DEHYDROGENASE RELATED"/>
    <property type="match status" value="1"/>
</dbReference>
<dbReference type="FunFam" id="3.20.20.70:FF:000424">
    <property type="entry name" value="Inosine-5'-monophosphate dehydrogenase 2"/>
    <property type="match status" value="1"/>
</dbReference>
<evidence type="ECO:0000313" key="10">
    <source>
        <dbReference type="Proteomes" id="UP000663854"/>
    </source>
</evidence>
<proteinExistence type="inferred from homology"/>
<feature type="domain" description="IMP dehydrogenase/GMP reductase" evidence="8">
    <location>
        <begin position="81"/>
        <end position="399"/>
    </location>
</feature>
<keyword evidence="7" id="KW-0472">Membrane</keyword>
<evidence type="ECO:0000256" key="6">
    <source>
        <dbReference type="ARBA" id="ARBA00048028"/>
    </source>
</evidence>
<evidence type="ECO:0000256" key="4">
    <source>
        <dbReference type="ARBA" id="ARBA00024384"/>
    </source>
</evidence>
<dbReference type="Gene3D" id="3.20.20.70">
    <property type="entry name" value="Aldolase class I"/>
    <property type="match status" value="1"/>
</dbReference>